<dbReference type="RefSeq" id="WP_386805215.1">
    <property type="nucleotide sequence ID" value="NZ_JBHTMU010000033.1"/>
</dbReference>
<name>A0ABW3ZL48_9RHOB</name>
<evidence type="ECO:0000313" key="1">
    <source>
        <dbReference type="EMBL" id="MFD1343887.1"/>
    </source>
</evidence>
<gene>
    <name evidence="1" type="ORF">ACFQ4E_15775</name>
</gene>
<dbReference type="Proteomes" id="UP001597135">
    <property type="component" value="Unassembled WGS sequence"/>
</dbReference>
<organism evidence="1 2">
    <name type="scientific">Litorisediminicola beolgyonensis</name>
    <dbReference type="NCBI Taxonomy" id="1173614"/>
    <lineage>
        <taxon>Bacteria</taxon>
        <taxon>Pseudomonadati</taxon>
        <taxon>Pseudomonadota</taxon>
        <taxon>Alphaproteobacteria</taxon>
        <taxon>Rhodobacterales</taxon>
        <taxon>Paracoccaceae</taxon>
        <taxon>Litorisediminicola</taxon>
    </lineage>
</organism>
<evidence type="ECO:0000313" key="2">
    <source>
        <dbReference type="Proteomes" id="UP001597135"/>
    </source>
</evidence>
<sequence length="108" mass="10967">MRWLAALAMLAEPAVAQGSGAYGTPEGCARLAGDESAVERQVAILPGHLSLRGETCMITAVQTGTLMATCPGPAETRKRVFGIGPSADGLGIVLTAEDGAQEILDPCG</sequence>
<protein>
    <submittedName>
        <fullName evidence="1">Uncharacterized protein</fullName>
    </submittedName>
</protein>
<dbReference type="EMBL" id="JBHTMU010000033">
    <property type="protein sequence ID" value="MFD1343887.1"/>
    <property type="molecule type" value="Genomic_DNA"/>
</dbReference>
<accession>A0ABW3ZL48</accession>
<proteinExistence type="predicted"/>
<reference evidence="2" key="1">
    <citation type="journal article" date="2019" name="Int. J. Syst. Evol. Microbiol.">
        <title>The Global Catalogue of Microorganisms (GCM) 10K type strain sequencing project: providing services to taxonomists for standard genome sequencing and annotation.</title>
        <authorList>
            <consortium name="The Broad Institute Genomics Platform"/>
            <consortium name="The Broad Institute Genome Sequencing Center for Infectious Disease"/>
            <person name="Wu L."/>
            <person name="Ma J."/>
        </authorList>
    </citation>
    <scope>NUCLEOTIDE SEQUENCE [LARGE SCALE GENOMIC DNA]</scope>
    <source>
        <strain evidence="2">CCUG 62953</strain>
    </source>
</reference>
<comment type="caution">
    <text evidence="1">The sequence shown here is derived from an EMBL/GenBank/DDBJ whole genome shotgun (WGS) entry which is preliminary data.</text>
</comment>
<keyword evidence="2" id="KW-1185">Reference proteome</keyword>